<gene>
    <name evidence="2" type="ORF">CPEL01642_LOCUS10138</name>
</gene>
<proteinExistence type="predicted"/>
<feature type="compositionally biased region" description="Low complexity" evidence="1">
    <location>
        <begin position="123"/>
        <end position="150"/>
    </location>
</feature>
<protein>
    <submittedName>
        <fullName evidence="2">Uncharacterized protein</fullName>
    </submittedName>
</protein>
<accession>A0A7S0LC59</accession>
<dbReference type="AlphaFoldDB" id="A0A7S0LC59"/>
<reference evidence="2" key="1">
    <citation type="submission" date="2021-01" db="EMBL/GenBank/DDBJ databases">
        <authorList>
            <person name="Corre E."/>
            <person name="Pelletier E."/>
            <person name="Niang G."/>
            <person name="Scheremetjew M."/>
            <person name="Finn R."/>
            <person name="Kale V."/>
            <person name="Holt S."/>
            <person name="Cochrane G."/>
            <person name="Meng A."/>
            <person name="Brown T."/>
            <person name="Cohen L."/>
        </authorList>
    </citation>
    <scope>NUCLEOTIDE SEQUENCE</scope>
    <source>
        <strain evidence="2">PLY182g</strain>
    </source>
</reference>
<evidence type="ECO:0000313" key="2">
    <source>
        <dbReference type="EMBL" id="CAD8606803.1"/>
    </source>
</evidence>
<dbReference type="Gene3D" id="1.10.8.10">
    <property type="entry name" value="DNA helicase RuvA subunit, C-terminal domain"/>
    <property type="match status" value="1"/>
</dbReference>
<organism evidence="2">
    <name type="scientific">Coccolithus braarudii</name>
    <dbReference type="NCBI Taxonomy" id="221442"/>
    <lineage>
        <taxon>Eukaryota</taxon>
        <taxon>Haptista</taxon>
        <taxon>Haptophyta</taxon>
        <taxon>Prymnesiophyceae</taxon>
        <taxon>Coccolithales</taxon>
        <taxon>Coccolithaceae</taxon>
        <taxon>Coccolithus</taxon>
    </lineage>
</organism>
<feature type="region of interest" description="Disordered" evidence="1">
    <location>
        <begin position="117"/>
        <end position="150"/>
    </location>
</feature>
<name>A0A7S0LC59_9EUKA</name>
<sequence length="314" mass="34257">MTLARCKRCEQTFCLAPMVADESAPASVCHYHPGQYRRWWSCCREMSHGARGCREGVHVEDVAASAMLDSIAEKLQAQREQERAPKGDVVIFEGPEGELTMARFENHAEVEMLARECEEEEAAASTGSAPPAGLASAESSSGEANEAAVAGDGGDAMETVLVPYLVGPFDSFASICMREQMVAEELMRVNGLAIRHVRPGTTVLVWGLRSKGQQQVELNRQLVAQFRRLTKTSAGEARYYLEENGYQIEAALTQRRDDLAWETEPSTPEALRLALTPESASDSQTCTMQPKAGGGADLFASLLKCAQSFGRYVQ</sequence>
<dbReference type="EMBL" id="HBEY01021136">
    <property type="protein sequence ID" value="CAD8606803.1"/>
    <property type="molecule type" value="Transcribed_RNA"/>
</dbReference>
<evidence type="ECO:0000256" key="1">
    <source>
        <dbReference type="SAM" id="MobiDB-lite"/>
    </source>
</evidence>